<proteinExistence type="predicted"/>
<dbReference type="SUPFAM" id="SSF55811">
    <property type="entry name" value="Nudix"/>
    <property type="match status" value="1"/>
</dbReference>
<evidence type="ECO:0000313" key="4">
    <source>
        <dbReference type="Proteomes" id="UP000078272"/>
    </source>
</evidence>
<dbReference type="Proteomes" id="UP000078272">
    <property type="component" value="Unassembled WGS sequence"/>
</dbReference>
<organism evidence="3 4">
    <name type="scientific">Aureimonas ureilytica</name>
    <dbReference type="NCBI Taxonomy" id="401562"/>
    <lineage>
        <taxon>Bacteria</taxon>
        <taxon>Pseudomonadati</taxon>
        <taxon>Pseudomonadota</taxon>
        <taxon>Alphaproteobacteria</taxon>
        <taxon>Hyphomicrobiales</taxon>
        <taxon>Aurantimonadaceae</taxon>
        <taxon>Aureimonas</taxon>
    </lineage>
</organism>
<dbReference type="InterPro" id="IPR015797">
    <property type="entry name" value="NUDIX_hydrolase-like_dom_sf"/>
</dbReference>
<dbReference type="InterPro" id="IPR002563">
    <property type="entry name" value="Flavin_Rdtase-like_dom"/>
</dbReference>
<gene>
    <name evidence="3" type="ORF">NS226_09590</name>
</gene>
<dbReference type="Pfam" id="PF01613">
    <property type="entry name" value="Flavin_Reduct"/>
    <property type="match status" value="1"/>
</dbReference>
<dbReference type="Gene3D" id="3.90.79.10">
    <property type="entry name" value="Nucleoside Triphosphate Pyrophosphohydrolase"/>
    <property type="match status" value="1"/>
</dbReference>
<dbReference type="EMBL" id="LDPZ01000019">
    <property type="protein sequence ID" value="KTQ95922.1"/>
    <property type="molecule type" value="Genomic_DNA"/>
</dbReference>
<reference evidence="3 4" key="1">
    <citation type="journal article" date="2016" name="Front. Microbiol.">
        <title>Genomic Resource of Rice Seed Associated Bacteria.</title>
        <authorList>
            <person name="Midha S."/>
            <person name="Bansal K."/>
            <person name="Sharma S."/>
            <person name="Kumar N."/>
            <person name="Patil P.P."/>
            <person name="Chaudhry V."/>
            <person name="Patil P.B."/>
        </authorList>
    </citation>
    <scope>NUCLEOTIDE SEQUENCE [LARGE SCALE GENOMIC DNA]</scope>
    <source>
        <strain evidence="3 4">NS226</strain>
    </source>
</reference>
<dbReference type="PANTHER" id="PTHR30466:SF1">
    <property type="entry name" value="FMN REDUCTASE (NADH) RUTF"/>
    <property type="match status" value="1"/>
</dbReference>
<name>A0A175R9H1_9HYPH</name>
<dbReference type="InterPro" id="IPR012349">
    <property type="entry name" value="Split_barrel_FMN-bd"/>
</dbReference>
<dbReference type="PATRIC" id="fig|401562.3.peg.1328"/>
<dbReference type="STRING" id="401562.NS365_07935"/>
<sequence>MTSFDPRALRDAFGAFATGVTVVTTRTAEGGPIGFTANSFASVSLDPPLLLVCLAKTSRNYAHVTGASGFAVNILAEDQKDVSNTFARPVEDRFSAVDWRDGPVGSPVFPAAAAWFDCTTDRIVDAGDHAILIGRVGGFENSGRNGLGYVRGGYFTPSLEAKAARAATNEETIVSAVLERAGEILLVSEADGRFALPGTILGERDPVTAIEADLSERLGLEIAAGYLFSVFEDRAGRRQNIVYRSVAEAGEPTTGRFFPLDALPMDRLATPHAADILRRFVSERALGNFGVYVGNETAGQVHPLARKA</sequence>
<dbReference type="Gene3D" id="2.30.110.10">
    <property type="entry name" value="Electron Transport, Fmn-binding Protein, Chain A"/>
    <property type="match status" value="1"/>
</dbReference>
<evidence type="ECO:0000313" key="3">
    <source>
        <dbReference type="EMBL" id="KTQ95922.1"/>
    </source>
</evidence>
<dbReference type="InterPro" id="IPR050268">
    <property type="entry name" value="NADH-dep_flavin_reductase"/>
</dbReference>
<evidence type="ECO:0000259" key="2">
    <source>
        <dbReference type="SMART" id="SM00903"/>
    </source>
</evidence>
<feature type="domain" description="Flavin reductase like" evidence="2">
    <location>
        <begin position="13"/>
        <end position="156"/>
    </location>
</feature>
<dbReference type="OrthoDB" id="9792858at2"/>
<dbReference type="GO" id="GO:0010181">
    <property type="term" value="F:FMN binding"/>
    <property type="evidence" value="ECO:0007669"/>
    <property type="project" value="InterPro"/>
</dbReference>
<dbReference type="PANTHER" id="PTHR30466">
    <property type="entry name" value="FLAVIN REDUCTASE"/>
    <property type="match status" value="1"/>
</dbReference>
<dbReference type="SUPFAM" id="SSF50475">
    <property type="entry name" value="FMN-binding split barrel"/>
    <property type="match status" value="1"/>
</dbReference>
<dbReference type="GO" id="GO:0042602">
    <property type="term" value="F:riboflavin reductase (NADPH) activity"/>
    <property type="evidence" value="ECO:0007669"/>
    <property type="project" value="TreeGrafter"/>
</dbReference>
<comment type="caution">
    <text evidence="3">The sequence shown here is derived from an EMBL/GenBank/DDBJ whole genome shotgun (WGS) entry which is preliminary data.</text>
</comment>
<dbReference type="RefSeq" id="WP_058634805.1">
    <property type="nucleotide sequence ID" value="NZ_LDPZ01000019.1"/>
</dbReference>
<keyword evidence="1" id="KW-0560">Oxidoreductase</keyword>
<dbReference type="AlphaFoldDB" id="A0A175R9H1"/>
<protein>
    <submittedName>
        <fullName evidence="3">Flavin reductase</fullName>
    </submittedName>
</protein>
<accession>A0A175R9H1</accession>
<evidence type="ECO:0000256" key="1">
    <source>
        <dbReference type="ARBA" id="ARBA00023002"/>
    </source>
</evidence>
<dbReference type="SMART" id="SM00903">
    <property type="entry name" value="Flavin_Reduct"/>
    <property type="match status" value="1"/>
</dbReference>